<name>A0ABY7WFC7_9SPHI</name>
<dbReference type="PIRSF" id="PIRSF021505">
    <property type="entry name" value="O_gly_hdrol"/>
    <property type="match status" value="1"/>
</dbReference>
<dbReference type="Pfam" id="PF03663">
    <property type="entry name" value="Glyco_hydro_76"/>
    <property type="match status" value="1"/>
</dbReference>
<dbReference type="PANTHER" id="PTHR47791">
    <property type="entry name" value="MEIOTICALLY UP-REGULATED GENE 191 PROTEIN"/>
    <property type="match status" value="1"/>
</dbReference>
<organism evidence="2 3">
    <name type="scientific">Sphingobacterium oryzagri</name>
    <dbReference type="NCBI Taxonomy" id="3025669"/>
    <lineage>
        <taxon>Bacteria</taxon>
        <taxon>Pseudomonadati</taxon>
        <taxon>Bacteroidota</taxon>
        <taxon>Sphingobacteriia</taxon>
        <taxon>Sphingobacteriales</taxon>
        <taxon>Sphingobacteriaceae</taxon>
        <taxon>Sphingobacterium</taxon>
    </lineage>
</organism>
<dbReference type="Gene3D" id="1.50.10.20">
    <property type="match status" value="1"/>
</dbReference>
<dbReference type="RefSeq" id="WP_274267059.1">
    <property type="nucleotide sequence ID" value="NZ_CP117880.1"/>
</dbReference>
<dbReference type="InterPro" id="IPR014512">
    <property type="entry name" value="O_gly_hydro"/>
</dbReference>
<evidence type="ECO:0000256" key="1">
    <source>
        <dbReference type="SAM" id="SignalP"/>
    </source>
</evidence>
<evidence type="ECO:0000313" key="2">
    <source>
        <dbReference type="EMBL" id="WDF68326.1"/>
    </source>
</evidence>
<dbReference type="EMBL" id="CP117880">
    <property type="protein sequence ID" value="WDF68326.1"/>
    <property type="molecule type" value="Genomic_DNA"/>
</dbReference>
<sequence length="405" mass="46086">MKKLTAFVDFKRRISAISCLLFCLITVSASFAQTPEALDFYQCGRQSLDRIHQAYAVPDGKFLYRENYPNDEAYTADYLGGGANANRPNPYAYLWPFSGTLSAHVALLEVAHDTHIKKEIDQRVLPGLANYLDNRAPAAYASYINEAPVSDRFYDDNIWLGIDLADLYLLTKERKYLKQAEAIWQFILSGTDDKLGGGIYWCEQRKESKNTCSNAPGAVLAAKLYEATRDSLYLNSAKELYAWTKKNLQDPEDALYWDNVSLGGKIEKTKHAYNTGQMVQAAALLYKLTKKESYLIDAQRTAAAGFDYFFHKDVDQSALRTLKNSNVWFLAVMMRGYVELYALDQNPTYINSFRFNLTNAWHSMRAENGLFGKNWSGQAQDSKKWLLDQFAIVEMYAKLASLRQT</sequence>
<feature type="chain" id="PRO_5045858812" evidence="1">
    <location>
        <begin position="33"/>
        <end position="405"/>
    </location>
</feature>
<dbReference type="GO" id="GO:0016787">
    <property type="term" value="F:hydrolase activity"/>
    <property type="evidence" value="ECO:0007669"/>
    <property type="project" value="UniProtKB-KW"/>
</dbReference>
<dbReference type="Proteomes" id="UP001221558">
    <property type="component" value="Chromosome"/>
</dbReference>
<dbReference type="InterPro" id="IPR005198">
    <property type="entry name" value="Glyco_hydro_76"/>
</dbReference>
<dbReference type="SUPFAM" id="SSF48208">
    <property type="entry name" value="Six-hairpin glycosidases"/>
    <property type="match status" value="1"/>
</dbReference>
<proteinExistence type="predicted"/>
<reference evidence="2 3" key="1">
    <citation type="submission" date="2023-02" db="EMBL/GenBank/DDBJ databases">
        <title>Genome sequence of Sphingobacterium sp. KACC 22765.</title>
        <authorList>
            <person name="Kim S."/>
            <person name="Heo J."/>
            <person name="Kwon S.-W."/>
        </authorList>
    </citation>
    <scope>NUCLEOTIDE SEQUENCE [LARGE SCALE GENOMIC DNA]</scope>
    <source>
        <strain evidence="2 3">KACC 22765</strain>
    </source>
</reference>
<keyword evidence="2" id="KW-0378">Hydrolase</keyword>
<keyword evidence="1" id="KW-0732">Signal</keyword>
<dbReference type="InterPro" id="IPR008928">
    <property type="entry name" value="6-hairpin_glycosidase_sf"/>
</dbReference>
<gene>
    <name evidence="2" type="ORF">PQ465_18790</name>
</gene>
<protein>
    <submittedName>
        <fullName evidence="2">Glycoside hydrolase family 76 protein</fullName>
    </submittedName>
</protein>
<accession>A0ABY7WFC7</accession>
<feature type="signal peptide" evidence="1">
    <location>
        <begin position="1"/>
        <end position="32"/>
    </location>
</feature>
<dbReference type="PANTHER" id="PTHR47791:SF4">
    <property type="entry name" value="(PUTATIVE SECRETED PROTEIN)-RELATED"/>
    <property type="match status" value="1"/>
</dbReference>
<keyword evidence="3" id="KW-1185">Reference proteome</keyword>
<evidence type="ECO:0000313" key="3">
    <source>
        <dbReference type="Proteomes" id="UP001221558"/>
    </source>
</evidence>
<dbReference type="InterPro" id="IPR053169">
    <property type="entry name" value="MUG_Protein"/>
</dbReference>